<dbReference type="Pfam" id="PF01738">
    <property type="entry name" value="DLH"/>
    <property type="match status" value="1"/>
</dbReference>
<protein>
    <submittedName>
        <fullName evidence="2">DeoR faimly transcriptional regulator</fullName>
    </submittedName>
</protein>
<dbReference type="Gene3D" id="3.40.50.1820">
    <property type="entry name" value="alpha/beta hydrolase"/>
    <property type="match status" value="1"/>
</dbReference>
<reference evidence="2 3" key="1">
    <citation type="submission" date="2015-01" db="EMBL/GenBank/DDBJ databases">
        <title>Rufibacter sp./DG31D/ whole genome sequencing.</title>
        <authorList>
            <person name="Kim M.K."/>
            <person name="Srinivasan S."/>
            <person name="Lee J.-J."/>
        </authorList>
    </citation>
    <scope>NUCLEOTIDE SEQUENCE [LARGE SCALE GENOMIC DNA]</scope>
    <source>
        <strain evidence="2 3">DG31D</strain>
    </source>
</reference>
<dbReference type="Proteomes" id="UP000036458">
    <property type="component" value="Chromosome"/>
</dbReference>
<accession>A0A0H4VQ07</accession>
<evidence type="ECO:0000313" key="3">
    <source>
        <dbReference type="Proteomes" id="UP000036458"/>
    </source>
</evidence>
<dbReference type="RefSeq" id="WP_048920954.1">
    <property type="nucleotide sequence ID" value="NZ_CP010777.1"/>
</dbReference>
<dbReference type="InterPro" id="IPR002925">
    <property type="entry name" value="Dienelactn_hydro"/>
</dbReference>
<evidence type="ECO:0000259" key="1">
    <source>
        <dbReference type="Pfam" id="PF01738"/>
    </source>
</evidence>
<organism evidence="2 3">
    <name type="scientific">Rufibacter radiotolerans</name>
    <dbReference type="NCBI Taxonomy" id="1379910"/>
    <lineage>
        <taxon>Bacteria</taxon>
        <taxon>Pseudomonadati</taxon>
        <taxon>Bacteroidota</taxon>
        <taxon>Cytophagia</taxon>
        <taxon>Cytophagales</taxon>
        <taxon>Hymenobacteraceae</taxon>
        <taxon>Rufibacter</taxon>
    </lineage>
</organism>
<dbReference type="PATRIC" id="fig|1379910.4.peg.2352"/>
<sequence length="217" mass="23711">MIQQYLIHTEIEIPVGDKKLIGNLNLPSPASGLVVFSHGSGSSRHSSRNRYVAKVLEDANFGTLLFDLLTEEEDQTYQNRFDIPLLTERLVTVTEWLAGLPQLRGLPVGYFGASTGAASALGAAAKLGDKIKAVVSRGGRPDLVLPVLPQVLAPTLLIVGEKDEAVIVMNEQAYRALKKAEKELFIIPGATHLFEEKGTLEEAARIATSWFEQYLNK</sequence>
<dbReference type="KEGG" id="ruf:TH63_10815"/>
<proteinExistence type="predicted"/>
<name>A0A0H4VQ07_9BACT</name>
<dbReference type="SUPFAM" id="SSF53474">
    <property type="entry name" value="alpha/beta-Hydrolases"/>
    <property type="match status" value="1"/>
</dbReference>
<dbReference type="GO" id="GO:0016787">
    <property type="term" value="F:hydrolase activity"/>
    <property type="evidence" value="ECO:0007669"/>
    <property type="project" value="InterPro"/>
</dbReference>
<feature type="domain" description="Dienelactone hydrolase" evidence="1">
    <location>
        <begin position="90"/>
        <end position="210"/>
    </location>
</feature>
<dbReference type="InterPro" id="IPR050261">
    <property type="entry name" value="FrsA_esterase"/>
</dbReference>
<keyword evidence="3" id="KW-1185">Reference proteome</keyword>
<dbReference type="STRING" id="1379910.TH63_10815"/>
<gene>
    <name evidence="2" type="ORF">TH63_10815</name>
</gene>
<evidence type="ECO:0000313" key="2">
    <source>
        <dbReference type="EMBL" id="AKQ46017.1"/>
    </source>
</evidence>
<dbReference type="OrthoDB" id="9810066at2"/>
<dbReference type="PANTHER" id="PTHR22946">
    <property type="entry name" value="DIENELACTONE HYDROLASE DOMAIN-CONTAINING PROTEIN-RELATED"/>
    <property type="match status" value="1"/>
</dbReference>
<dbReference type="EMBL" id="CP010777">
    <property type="protein sequence ID" value="AKQ46017.1"/>
    <property type="molecule type" value="Genomic_DNA"/>
</dbReference>
<dbReference type="InterPro" id="IPR029058">
    <property type="entry name" value="AB_hydrolase_fold"/>
</dbReference>
<dbReference type="AlphaFoldDB" id="A0A0H4VQ07"/>